<accession>A0A1V9ZAR5</accession>
<organism evidence="2 3">
    <name type="scientific">Achlya hypogyna</name>
    <name type="common">Oomycete</name>
    <name type="synonym">Protoachlya hypogyna</name>
    <dbReference type="NCBI Taxonomy" id="1202772"/>
    <lineage>
        <taxon>Eukaryota</taxon>
        <taxon>Sar</taxon>
        <taxon>Stramenopiles</taxon>
        <taxon>Oomycota</taxon>
        <taxon>Saprolegniomycetes</taxon>
        <taxon>Saprolegniales</taxon>
        <taxon>Achlyaceae</taxon>
        <taxon>Achlya</taxon>
    </lineage>
</organism>
<dbReference type="AlphaFoldDB" id="A0A1V9ZAR5"/>
<comment type="caution">
    <text evidence="2">The sequence shown here is derived from an EMBL/GenBank/DDBJ whole genome shotgun (WGS) entry which is preliminary data.</text>
</comment>
<evidence type="ECO:0000313" key="3">
    <source>
        <dbReference type="Proteomes" id="UP000243579"/>
    </source>
</evidence>
<reference evidence="2 3" key="1">
    <citation type="journal article" date="2014" name="Genome Biol. Evol.">
        <title>The secreted proteins of Achlya hypogyna and Thraustotheca clavata identify the ancestral oomycete secretome and reveal gene acquisitions by horizontal gene transfer.</title>
        <authorList>
            <person name="Misner I."/>
            <person name="Blouin N."/>
            <person name="Leonard G."/>
            <person name="Richards T.A."/>
            <person name="Lane C.E."/>
        </authorList>
    </citation>
    <scope>NUCLEOTIDE SEQUENCE [LARGE SCALE GENOMIC DNA]</scope>
    <source>
        <strain evidence="2 3">ATCC 48635</strain>
    </source>
</reference>
<evidence type="ECO:0000256" key="1">
    <source>
        <dbReference type="SAM" id="MobiDB-lite"/>
    </source>
</evidence>
<feature type="compositionally biased region" description="Low complexity" evidence="1">
    <location>
        <begin position="19"/>
        <end position="29"/>
    </location>
</feature>
<sequence length="100" mass="10850">MVECEDAFVAYDGIDEDGYSSASDDSSCSDGRRRKEGVSGLPWTCSNCGVSFFALRSVVPDDCYCSGECKWSVILFREMDARMGSIPKASGDDAVVMIHV</sequence>
<feature type="region of interest" description="Disordered" evidence="1">
    <location>
        <begin position="15"/>
        <end position="38"/>
    </location>
</feature>
<protein>
    <submittedName>
        <fullName evidence="2">Uncharacterized protein</fullName>
    </submittedName>
</protein>
<gene>
    <name evidence="2" type="ORF">ACHHYP_00446</name>
</gene>
<evidence type="ECO:0000313" key="2">
    <source>
        <dbReference type="EMBL" id="OQR95083.1"/>
    </source>
</evidence>
<dbReference type="Proteomes" id="UP000243579">
    <property type="component" value="Unassembled WGS sequence"/>
</dbReference>
<dbReference type="OrthoDB" id="104347at2759"/>
<name>A0A1V9ZAR5_ACHHY</name>
<proteinExistence type="predicted"/>
<dbReference type="EMBL" id="JNBR01000336">
    <property type="protein sequence ID" value="OQR95083.1"/>
    <property type="molecule type" value="Genomic_DNA"/>
</dbReference>
<keyword evidence="3" id="KW-1185">Reference proteome</keyword>